<dbReference type="Proteomes" id="UP000016743">
    <property type="component" value="Chromosome"/>
</dbReference>
<evidence type="ECO:0000313" key="3">
    <source>
        <dbReference type="Proteomes" id="UP000016743"/>
    </source>
</evidence>
<organism evidence="2 3">
    <name type="scientific">Leifsonia xyli subsp. cynodontis DSM 46306</name>
    <dbReference type="NCBI Taxonomy" id="1389489"/>
    <lineage>
        <taxon>Bacteria</taxon>
        <taxon>Bacillati</taxon>
        <taxon>Actinomycetota</taxon>
        <taxon>Actinomycetes</taxon>
        <taxon>Micrococcales</taxon>
        <taxon>Microbacteriaceae</taxon>
        <taxon>Leifsonia</taxon>
    </lineage>
</organism>
<dbReference type="EMBL" id="CP006734">
    <property type="protein sequence ID" value="AGW40785.1"/>
    <property type="molecule type" value="Genomic_DNA"/>
</dbReference>
<dbReference type="KEGG" id="lxy:O159_05980"/>
<dbReference type="RefSeq" id="WP_021754225.1">
    <property type="nucleotide sequence ID" value="NC_022438.1"/>
</dbReference>
<reference evidence="2 3" key="1">
    <citation type="journal article" date="2013" name="Genome Announc.">
        <title>Complete Genome Sequence of Leifsonia xyli subsp. cynodontis Strain DSM46306, a Gram-Positive Bacterial Pathogen of Grasses.</title>
        <authorList>
            <person name="Monteiro-Vitorello C.B."/>
            <person name="Zerillo M.M."/>
            <person name="Van Sluys M.A."/>
            <person name="Camargo L.E."/>
            <person name="Kitajima J.P."/>
        </authorList>
    </citation>
    <scope>NUCLEOTIDE SEQUENCE [LARGE SCALE GENOMIC DNA]</scope>
    <source>
        <strain evidence="2 3">DSM 46306</strain>
    </source>
</reference>
<dbReference type="HOGENOM" id="CLU_2465240_0_0_11"/>
<feature type="compositionally biased region" description="Basic and acidic residues" evidence="1">
    <location>
        <begin position="15"/>
        <end position="38"/>
    </location>
</feature>
<evidence type="ECO:0000313" key="2">
    <source>
        <dbReference type="EMBL" id="AGW40785.1"/>
    </source>
</evidence>
<proteinExistence type="predicted"/>
<evidence type="ECO:0000256" key="1">
    <source>
        <dbReference type="SAM" id="MobiDB-lite"/>
    </source>
</evidence>
<protein>
    <submittedName>
        <fullName evidence="2">Uncharacterized protein</fullName>
    </submittedName>
</protein>
<gene>
    <name evidence="2" type="ORF">O159_05980</name>
</gene>
<name>U3P388_LEIXC</name>
<dbReference type="AlphaFoldDB" id="U3P388"/>
<feature type="region of interest" description="Disordered" evidence="1">
    <location>
        <begin position="1"/>
        <end position="57"/>
    </location>
</feature>
<sequence>MDETHEQSVPVAQAVRDDRGVGEDGLQRVQRAEHDPDPARQALPPHGGGLVPVELGQQRRADRDQLVAAARDDPEDARVRGVLLRDVG</sequence>
<keyword evidence="3" id="KW-1185">Reference proteome</keyword>
<accession>U3P388</accession>